<dbReference type="InterPro" id="IPR005801">
    <property type="entry name" value="ADC_synthase"/>
</dbReference>
<dbReference type="InterPro" id="IPR006805">
    <property type="entry name" value="Anth_synth_I_N"/>
</dbReference>
<dbReference type="GO" id="GO:0004049">
    <property type="term" value="F:anthranilate synthase activity"/>
    <property type="evidence" value="ECO:0007669"/>
    <property type="project" value="UniProtKB-EC"/>
</dbReference>
<evidence type="ECO:0000256" key="8">
    <source>
        <dbReference type="ARBA" id="ARBA00047683"/>
    </source>
</evidence>
<evidence type="ECO:0000256" key="6">
    <source>
        <dbReference type="ARBA" id="ARBA00023239"/>
    </source>
</evidence>
<dbReference type="PANTHER" id="PTHR11236:SF48">
    <property type="entry name" value="ISOCHORISMATE SYNTHASE MENF"/>
    <property type="match status" value="1"/>
</dbReference>
<comment type="function">
    <text evidence="7">Part of a heterotetrameric complex that catalyzes the two-step biosynthesis of anthranilate, an intermediate in the biosynthesis of L-tryptophan. In the first step, the glutamine-binding beta subunit (TrpG) of anthranilate synthase (AS) provides the glutamine amidotransferase activity which generates ammonia as a substrate that, along with chorismate, is used in the second step, catalyzed by the large alpha subunit of AS (TrpE) to produce anthranilate. In the absence of TrpG, TrpE can synthesize anthranilate directly from chorismate and high concentrations of ammonia.</text>
</comment>
<accession>A0A5J4Q8K0</accession>
<evidence type="ECO:0000256" key="4">
    <source>
        <dbReference type="ARBA" id="ARBA00022723"/>
    </source>
</evidence>
<dbReference type="GO" id="GO:0046872">
    <property type="term" value="F:metal ion binding"/>
    <property type="evidence" value="ECO:0007669"/>
    <property type="project" value="UniProtKB-KW"/>
</dbReference>
<dbReference type="GO" id="GO:0000162">
    <property type="term" value="P:L-tryptophan biosynthetic process"/>
    <property type="evidence" value="ECO:0007669"/>
    <property type="project" value="TreeGrafter"/>
</dbReference>
<dbReference type="Pfam" id="PF04715">
    <property type="entry name" value="Anth_synt_I_N"/>
    <property type="match status" value="1"/>
</dbReference>
<feature type="domain" description="Anthranilate synthase component I N-terminal" evidence="10">
    <location>
        <begin position="20"/>
        <end position="164"/>
    </location>
</feature>
<evidence type="ECO:0000256" key="3">
    <source>
        <dbReference type="ARBA" id="ARBA00020653"/>
    </source>
</evidence>
<evidence type="ECO:0000313" key="11">
    <source>
        <dbReference type="EMBL" id="KAA6317388.1"/>
    </source>
</evidence>
<dbReference type="Gene3D" id="3.60.120.10">
    <property type="entry name" value="Anthranilate synthase"/>
    <property type="match status" value="1"/>
</dbReference>
<comment type="catalytic activity">
    <reaction evidence="8">
        <text>chorismate + L-glutamine = anthranilate + pyruvate + L-glutamate + H(+)</text>
        <dbReference type="Rhea" id="RHEA:21732"/>
        <dbReference type="ChEBI" id="CHEBI:15361"/>
        <dbReference type="ChEBI" id="CHEBI:15378"/>
        <dbReference type="ChEBI" id="CHEBI:16567"/>
        <dbReference type="ChEBI" id="CHEBI:29748"/>
        <dbReference type="ChEBI" id="CHEBI:29985"/>
        <dbReference type="ChEBI" id="CHEBI:58359"/>
        <dbReference type="EC" id="4.1.3.27"/>
    </reaction>
</comment>
<dbReference type="Pfam" id="PF00425">
    <property type="entry name" value="Chorismate_bind"/>
    <property type="match status" value="1"/>
</dbReference>
<organism evidence="11">
    <name type="scientific">termite gut metagenome</name>
    <dbReference type="NCBI Taxonomy" id="433724"/>
    <lineage>
        <taxon>unclassified sequences</taxon>
        <taxon>metagenomes</taxon>
        <taxon>organismal metagenomes</taxon>
    </lineage>
</organism>
<protein>
    <recommendedName>
        <fullName evidence="3">Anthranilate synthase component 1</fullName>
    </recommendedName>
</protein>
<dbReference type="EMBL" id="SNRY01004538">
    <property type="protein sequence ID" value="KAA6317388.1"/>
    <property type="molecule type" value="Genomic_DNA"/>
</dbReference>
<keyword evidence="5" id="KW-0460">Magnesium</keyword>
<proteinExistence type="predicted"/>
<evidence type="ECO:0000256" key="2">
    <source>
        <dbReference type="ARBA" id="ARBA00011575"/>
    </source>
</evidence>
<feature type="domain" description="Chorismate-utilising enzyme C-terminal" evidence="9">
    <location>
        <begin position="205"/>
        <end position="387"/>
    </location>
</feature>
<name>A0A5J4Q8K0_9ZZZZ</name>
<dbReference type="SUPFAM" id="SSF56322">
    <property type="entry name" value="ADC synthase"/>
    <property type="match status" value="1"/>
</dbReference>
<dbReference type="AlphaFoldDB" id="A0A5J4Q8K0"/>
<dbReference type="InterPro" id="IPR019999">
    <property type="entry name" value="Anth_synth_I-like"/>
</dbReference>
<dbReference type="PANTHER" id="PTHR11236">
    <property type="entry name" value="AMINOBENZOATE/ANTHRANILATE SYNTHASE"/>
    <property type="match status" value="1"/>
</dbReference>
<dbReference type="InterPro" id="IPR015890">
    <property type="entry name" value="Chorismate_C"/>
</dbReference>
<gene>
    <name evidence="11" type="ORF">EZS27_032446</name>
</gene>
<reference evidence="11" key="1">
    <citation type="submission" date="2019-03" db="EMBL/GenBank/DDBJ databases">
        <title>Single cell metagenomics reveals metabolic interactions within the superorganism composed of flagellate Streblomastix strix and complex community of Bacteroidetes bacteria on its surface.</title>
        <authorList>
            <person name="Treitli S.C."/>
            <person name="Kolisko M."/>
            <person name="Husnik F."/>
            <person name="Keeling P."/>
            <person name="Hampl V."/>
        </authorList>
    </citation>
    <scope>NUCLEOTIDE SEQUENCE</scope>
    <source>
        <strain evidence="11">STM</strain>
    </source>
</reference>
<feature type="non-terminal residue" evidence="11">
    <location>
        <position position="387"/>
    </location>
</feature>
<comment type="subunit">
    <text evidence="2">Heterotetramer consisting of two non-identical subunits: a beta subunit (TrpG) and a large alpha subunit (TrpE).</text>
</comment>
<comment type="cofactor">
    <cofactor evidence="1">
        <name>Mg(2+)</name>
        <dbReference type="ChEBI" id="CHEBI:18420"/>
    </cofactor>
</comment>
<evidence type="ECO:0000259" key="9">
    <source>
        <dbReference type="Pfam" id="PF00425"/>
    </source>
</evidence>
<keyword evidence="6 11" id="KW-0456">Lyase</keyword>
<keyword evidence="4" id="KW-0479">Metal-binding</keyword>
<comment type="caution">
    <text evidence="11">The sequence shown here is derived from an EMBL/GenBank/DDBJ whole genome shotgun (WGS) entry which is preliminary data.</text>
</comment>
<evidence type="ECO:0000256" key="1">
    <source>
        <dbReference type="ARBA" id="ARBA00001946"/>
    </source>
</evidence>
<evidence type="ECO:0000256" key="7">
    <source>
        <dbReference type="ARBA" id="ARBA00025634"/>
    </source>
</evidence>
<evidence type="ECO:0000256" key="5">
    <source>
        <dbReference type="ARBA" id="ARBA00022842"/>
    </source>
</evidence>
<dbReference type="PRINTS" id="PR00095">
    <property type="entry name" value="ANTSNTHASEI"/>
</dbReference>
<evidence type="ECO:0000259" key="10">
    <source>
        <dbReference type="Pfam" id="PF04715"/>
    </source>
</evidence>
<sequence>MNPKSIKGDYRTNCKRLLGDLHTPVSIYLKVRDMYPQSVLMESSDFHAGENSLSFIALCPLASIGINRGVVTTSYPDNSKEETPLGKTFTVADALNGFIGRFKVTGDNANVCGLYGYTTFNAVKYFEQIPVKESRDEVNDAPDILYILYKYIILFNHFKNELTLVELLSDGEVSGLPELEAAIGNRNYASYNFSAKGEATSTLTDEEHKANVRRGVTHCYRGDVFQIVLSRRFIQPYVGDDFKVYRVLRSINPSPYLFYFDFGGYRIFGSSPETHCKIEGGQVHIDPIAGTTYRTGDEQKDKELTEALLADPKENAEHTMLVDLARNDLSRNCRDVRVVFYKEPQYYSHVIHLVSRVSGTLKEGANPIKTFIDTFPAGTLSGAPKVR</sequence>